<proteinExistence type="predicted"/>
<reference evidence="1" key="2">
    <citation type="submission" date="2023-04" db="EMBL/GenBank/DDBJ databases">
        <authorList>
            <person name="Orihara K."/>
        </authorList>
    </citation>
    <scope>NUCLEOTIDE SEQUENCE</scope>
    <source>
        <strain evidence="1">YIT 13057</strain>
    </source>
</reference>
<accession>A0AAJ1UND5</accession>
<dbReference type="EMBL" id="JAOPMD010000011">
    <property type="protein sequence ID" value="MDH7899681.1"/>
    <property type="molecule type" value="Genomic_DNA"/>
</dbReference>
<gene>
    <name evidence="1" type="ORF">OB936_05585</name>
</gene>
<dbReference type="Proteomes" id="UP001157379">
    <property type="component" value="Unassembled WGS sequence"/>
</dbReference>
<comment type="caution">
    <text evidence="1">The sequence shown here is derived from an EMBL/GenBank/DDBJ whole genome shotgun (WGS) entry which is preliminary data.</text>
</comment>
<reference evidence="1" key="1">
    <citation type="journal article" date="2023" name="Gut Microbes">
        <title>Characterization of Bifidobacterium kashiwanohense that utilizes both milk- and plant-derived oligosaccharides.</title>
        <authorList>
            <person name="Orihara K."/>
            <person name="Yahagi K."/>
            <person name="Saito Y."/>
            <person name="Watanabe Y."/>
            <person name="Sasai T."/>
            <person name="Hara T."/>
            <person name="Tsukuda N."/>
            <person name="Oki K."/>
            <person name="Fujimoto J."/>
            <person name="Matsuki T."/>
        </authorList>
    </citation>
    <scope>NUCLEOTIDE SEQUENCE</scope>
    <source>
        <strain evidence="1">YIT 13057</strain>
    </source>
</reference>
<protein>
    <submittedName>
        <fullName evidence="1">Uncharacterized protein</fullName>
    </submittedName>
</protein>
<evidence type="ECO:0000313" key="1">
    <source>
        <dbReference type="EMBL" id="MDH7899681.1"/>
    </source>
</evidence>
<organism evidence="1 2">
    <name type="scientific">Bifidobacterium catenulatum subsp. kashiwanohense</name>
    <dbReference type="NCBI Taxonomy" id="630129"/>
    <lineage>
        <taxon>Bacteria</taxon>
        <taxon>Bacillati</taxon>
        <taxon>Actinomycetota</taxon>
        <taxon>Actinomycetes</taxon>
        <taxon>Bifidobacteriales</taxon>
        <taxon>Bifidobacteriaceae</taxon>
        <taxon>Bifidobacterium</taxon>
    </lineage>
</organism>
<evidence type="ECO:0000313" key="2">
    <source>
        <dbReference type="Proteomes" id="UP001157379"/>
    </source>
</evidence>
<sequence length="91" mass="10229">MTNHTYLTTRELSADARLDALRAMLKGFFFSLQIVHAVRAGVFVPTKCELLAALDDPSERMLLAHSIDPSEAREEDYSALQQWCSAVMRSL</sequence>
<dbReference type="AlphaFoldDB" id="A0AAJ1UND5"/>
<name>A0AAJ1UND5_9BIFI</name>